<evidence type="ECO:0000313" key="2">
    <source>
        <dbReference type="EMBL" id="NBJ92512.1"/>
    </source>
</evidence>
<proteinExistence type="predicted"/>
<keyword evidence="3" id="KW-1185">Reference proteome</keyword>
<dbReference type="RefSeq" id="WP_277935242.1">
    <property type="nucleotide sequence ID" value="NZ_QZDT01000009.1"/>
</dbReference>
<keyword evidence="2" id="KW-0808">Transferase</keyword>
<accession>A0A9X5BG41</accession>
<feature type="domain" description="Methyltransferase type 11" evidence="1">
    <location>
        <begin position="56"/>
        <end position="95"/>
    </location>
</feature>
<evidence type="ECO:0000313" key="3">
    <source>
        <dbReference type="Proteomes" id="UP001154420"/>
    </source>
</evidence>
<evidence type="ECO:0000259" key="1">
    <source>
        <dbReference type="Pfam" id="PF08241"/>
    </source>
</evidence>
<gene>
    <name evidence="2" type="ORF">D5281_07865</name>
</gene>
<dbReference type="Pfam" id="PF08241">
    <property type="entry name" value="Methyltransf_11"/>
    <property type="match status" value="1"/>
</dbReference>
<sequence>MRGGEGKRLLDKGSYSVNGGYKDLLEGCNVEYIGLDIKAGPNVDVVPENIYCWDCLEDESFDYIISGQAFEHIEFPWLTIKEIYKKLKPGGIVCITAPNGGAEHRYPYDCYRYFGNGFRALAKFAGLTVIDVTVGGVPEHSVSGEWDCAFNDVYMIATKYQEGQDLNCLPQFACERRLNEAEDWKLRYYFLTRWIAEEDRKGKIRDFLKNSKCNRVYIYGYGYIGKLLAQEIKKIEDVKLAIMDRTIENGEIDGIPCSSLRNGLKENDMTTWREKLTKPQIIPEIMDANNTLMIISVLDYNRALRLYLDTIFENIPKYYIDEII</sequence>
<dbReference type="SUPFAM" id="SSF53335">
    <property type="entry name" value="S-adenosyl-L-methionine-dependent methyltransferases"/>
    <property type="match status" value="1"/>
</dbReference>
<dbReference type="Gene3D" id="3.40.50.150">
    <property type="entry name" value="Vaccinia Virus protein VP39"/>
    <property type="match status" value="1"/>
</dbReference>
<dbReference type="InterPro" id="IPR013216">
    <property type="entry name" value="Methyltransf_11"/>
</dbReference>
<dbReference type="CDD" id="cd02440">
    <property type="entry name" value="AdoMet_MTases"/>
    <property type="match status" value="1"/>
</dbReference>
<dbReference type="GO" id="GO:0008757">
    <property type="term" value="F:S-adenosylmethionine-dependent methyltransferase activity"/>
    <property type="evidence" value="ECO:0007669"/>
    <property type="project" value="InterPro"/>
</dbReference>
<reference evidence="2" key="1">
    <citation type="submission" date="2018-09" db="EMBL/GenBank/DDBJ databases">
        <title>Murine metabolic-syndrome-specific gut microbial biobank.</title>
        <authorList>
            <person name="Liu C."/>
        </authorList>
    </citation>
    <scope>NUCLEOTIDE SEQUENCE</scope>
    <source>
        <strain evidence="2">D42-62</strain>
    </source>
</reference>
<dbReference type="EMBL" id="QZDT01000009">
    <property type="protein sequence ID" value="NBJ92512.1"/>
    <property type="molecule type" value="Genomic_DNA"/>
</dbReference>
<protein>
    <submittedName>
        <fullName evidence="2">Class I SAM-dependent methyltransferase</fullName>
    </submittedName>
</protein>
<organism evidence="2 3">
    <name type="scientific">Parablautia muri</name>
    <dbReference type="NCBI Taxonomy" id="2320879"/>
    <lineage>
        <taxon>Bacteria</taxon>
        <taxon>Bacillati</taxon>
        <taxon>Bacillota</taxon>
        <taxon>Clostridia</taxon>
        <taxon>Lachnospirales</taxon>
        <taxon>Lachnospiraceae</taxon>
        <taxon>Parablautia</taxon>
    </lineage>
</organism>
<comment type="caution">
    <text evidence="2">The sequence shown here is derived from an EMBL/GenBank/DDBJ whole genome shotgun (WGS) entry which is preliminary data.</text>
</comment>
<dbReference type="Proteomes" id="UP001154420">
    <property type="component" value="Unassembled WGS sequence"/>
</dbReference>
<dbReference type="GO" id="GO:0032259">
    <property type="term" value="P:methylation"/>
    <property type="evidence" value="ECO:0007669"/>
    <property type="project" value="UniProtKB-KW"/>
</dbReference>
<keyword evidence="2" id="KW-0489">Methyltransferase</keyword>
<dbReference type="InterPro" id="IPR029063">
    <property type="entry name" value="SAM-dependent_MTases_sf"/>
</dbReference>
<name>A0A9X5BG41_9FIRM</name>
<dbReference type="AlphaFoldDB" id="A0A9X5BG41"/>